<gene>
    <name evidence="3" type="ORF">BTR14_09270</name>
</gene>
<name>A0ABX3PEU4_9HYPH</name>
<sequence>MTLSPLAKLAAAVTALFVAALVGVMIWVSADDVRPGRFQARFALVNDRGQPVDETIFHRAPSLVYFGYTHCPEVCPTTLFEMADWLNALGPSGESLQALFFTVDPSRDTPEVMHGYVNAFTDRITGITGSEAEMKKVVEGWMVHASRLPGEIDDYHMSHTTALLLIGADGRLKDMIAYGSDRDEALEKLRRLLRQSGGATSRPAPSASAPSGSATSGRAAQAGGDA</sequence>
<dbReference type="Pfam" id="PF02630">
    <property type="entry name" value="SCO1-SenC"/>
    <property type="match status" value="1"/>
</dbReference>
<evidence type="ECO:0000313" key="3">
    <source>
        <dbReference type="EMBL" id="OQP86631.1"/>
    </source>
</evidence>
<dbReference type="EMBL" id="MSPX01000006">
    <property type="protein sequence ID" value="OQP86631.1"/>
    <property type="molecule type" value="Genomic_DNA"/>
</dbReference>
<dbReference type="PANTHER" id="PTHR12151">
    <property type="entry name" value="ELECTRON TRANSPORT PROTIN SCO1/SENC FAMILY MEMBER"/>
    <property type="match status" value="1"/>
</dbReference>
<keyword evidence="4" id="KW-1185">Reference proteome</keyword>
<evidence type="ECO:0000256" key="2">
    <source>
        <dbReference type="SAM" id="MobiDB-lite"/>
    </source>
</evidence>
<feature type="compositionally biased region" description="Low complexity" evidence="2">
    <location>
        <begin position="196"/>
        <end position="220"/>
    </location>
</feature>
<dbReference type="PANTHER" id="PTHR12151:SF25">
    <property type="entry name" value="LINALOOL DEHYDRATASE_ISOMERASE DOMAIN-CONTAINING PROTEIN"/>
    <property type="match status" value="1"/>
</dbReference>
<dbReference type="InterPro" id="IPR036249">
    <property type="entry name" value="Thioredoxin-like_sf"/>
</dbReference>
<dbReference type="InterPro" id="IPR003782">
    <property type="entry name" value="SCO1/SenC"/>
</dbReference>
<comment type="caution">
    <text evidence="3">The sequence shown here is derived from an EMBL/GenBank/DDBJ whole genome shotgun (WGS) entry which is preliminary data.</text>
</comment>
<feature type="region of interest" description="Disordered" evidence="2">
    <location>
        <begin position="193"/>
        <end position="226"/>
    </location>
</feature>
<evidence type="ECO:0000256" key="1">
    <source>
        <dbReference type="ARBA" id="ARBA00010996"/>
    </source>
</evidence>
<dbReference type="RefSeq" id="WP_081175733.1">
    <property type="nucleotide sequence ID" value="NZ_MSPX01000006.1"/>
</dbReference>
<reference evidence="3 4" key="1">
    <citation type="journal article" date="2017" name="Antonie Van Leeuwenhoek">
        <title>Rhizobium rhizosphaerae sp. nov., a novel species isolated from rice rhizosphere.</title>
        <authorList>
            <person name="Zhao J.J."/>
            <person name="Zhang J."/>
            <person name="Zhang R.J."/>
            <person name="Zhang C.W."/>
            <person name="Yin H.Q."/>
            <person name="Zhang X.X."/>
        </authorList>
    </citation>
    <scope>NUCLEOTIDE SEQUENCE [LARGE SCALE GENOMIC DNA]</scope>
    <source>
        <strain evidence="3 4">RD15</strain>
    </source>
</reference>
<organism evidence="3 4">
    <name type="scientific">Xaviernesmea rhizosphaerae</name>
    <dbReference type="NCBI Taxonomy" id="1672749"/>
    <lineage>
        <taxon>Bacteria</taxon>
        <taxon>Pseudomonadati</taxon>
        <taxon>Pseudomonadota</taxon>
        <taxon>Alphaproteobacteria</taxon>
        <taxon>Hyphomicrobiales</taxon>
        <taxon>Rhizobiaceae</taxon>
        <taxon>Rhizobium/Agrobacterium group</taxon>
        <taxon>Xaviernesmea</taxon>
    </lineage>
</organism>
<proteinExistence type="inferred from homology"/>
<evidence type="ECO:0000313" key="4">
    <source>
        <dbReference type="Proteomes" id="UP000192652"/>
    </source>
</evidence>
<dbReference type="SUPFAM" id="SSF52833">
    <property type="entry name" value="Thioredoxin-like"/>
    <property type="match status" value="1"/>
</dbReference>
<dbReference type="Proteomes" id="UP000192652">
    <property type="component" value="Unassembled WGS sequence"/>
</dbReference>
<dbReference type="Gene3D" id="3.40.30.10">
    <property type="entry name" value="Glutaredoxin"/>
    <property type="match status" value="1"/>
</dbReference>
<accession>A0ABX3PEU4</accession>
<dbReference type="CDD" id="cd02968">
    <property type="entry name" value="SCO"/>
    <property type="match status" value="1"/>
</dbReference>
<comment type="similarity">
    <text evidence="1">Belongs to the SCO1/2 family.</text>
</comment>
<protein>
    <submittedName>
        <fullName evidence="3">SCO family protein</fullName>
    </submittedName>
</protein>